<dbReference type="EMBL" id="OR979723">
    <property type="protein sequence ID" value="WYD65346.1"/>
    <property type="molecule type" value="Genomic_DNA"/>
</dbReference>
<sequence>MELRQECALIGSGNEYLIRCDNSSPEVFRLVGEMPVQATAMNAKTIELALLYGGVARVIGKAKITVDISLI</sequence>
<proteinExistence type="predicted"/>
<name>A0AAU6PXL2_9CAUD</name>
<protein>
    <submittedName>
        <fullName evidence="1">Uncharacterized protein</fullName>
    </submittedName>
</protein>
<gene>
    <name evidence="1" type="ORF">ETEP102_81</name>
</gene>
<reference evidence="1" key="1">
    <citation type="submission" date="2023-12" db="EMBL/GenBank/DDBJ databases">
        <title>Determinants of phage host range in porcine enterotoxigenic Escherichia coli.</title>
        <authorList>
            <person name="Gambino M."/>
            <person name="Broensted L."/>
        </authorList>
    </citation>
    <scope>NUCLEOTIDE SEQUENCE</scope>
</reference>
<accession>A0AAU6PXL2</accession>
<organism evidence="1">
    <name type="scientific">Escherichia phage ETEP102</name>
    <dbReference type="NCBI Taxonomy" id="3117680"/>
    <lineage>
        <taxon>Viruses</taxon>
        <taxon>Duplodnaviria</taxon>
        <taxon>Heunggongvirae</taxon>
        <taxon>Uroviricota</taxon>
        <taxon>Caudoviricetes</taxon>
    </lineage>
</organism>
<evidence type="ECO:0000313" key="1">
    <source>
        <dbReference type="EMBL" id="WYD65346.1"/>
    </source>
</evidence>